<keyword evidence="3" id="KW-1185">Reference proteome</keyword>
<dbReference type="AlphaFoldDB" id="A0A5E4MX52"/>
<feature type="compositionally biased region" description="Basic and acidic residues" evidence="1">
    <location>
        <begin position="392"/>
        <end position="402"/>
    </location>
</feature>
<dbReference type="Proteomes" id="UP000325440">
    <property type="component" value="Unassembled WGS sequence"/>
</dbReference>
<protein>
    <submittedName>
        <fullName evidence="2">Uncharacterized protein</fullName>
    </submittedName>
</protein>
<evidence type="ECO:0000313" key="2">
    <source>
        <dbReference type="EMBL" id="VVC36889.1"/>
    </source>
</evidence>
<dbReference type="EMBL" id="CABPRJ010001438">
    <property type="protein sequence ID" value="VVC36889.1"/>
    <property type="molecule type" value="Genomic_DNA"/>
</dbReference>
<feature type="region of interest" description="Disordered" evidence="1">
    <location>
        <begin position="146"/>
        <end position="246"/>
    </location>
</feature>
<evidence type="ECO:0000313" key="3">
    <source>
        <dbReference type="Proteomes" id="UP000325440"/>
    </source>
</evidence>
<evidence type="ECO:0000256" key="1">
    <source>
        <dbReference type="SAM" id="MobiDB-lite"/>
    </source>
</evidence>
<feature type="region of interest" description="Disordered" evidence="1">
    <location>
        <begin position="59"/>
        <end position="90"/>
    </location>
</feature>
<feature type="compositionally biased region" description="Low complexity" evidence="1">
    <location>
        <begin position="160"/>
        <end position="170"/>
    </location>
</feature>
<feature type="region of interest" description="Disordered" evidence="1">
    <location>
        <begin position="1"/>
        <end position="36"/>
    </location>
</feature>
<feature type="compositionally biased region" description="Polar residues" evidence="1">
    <location>
        <begin position="208"/>
        <end position="235"/>
    </location>
</feature>
<sequence length="452" mass="49673">MSTRLRPDEPTPVDDNDPAVATPPENAPPRRPRFIELPITDGQIVVDVRMVLGIPGEDSLPGDASLPPQNTAGEDTSLPRAARPPFNISDQLPLSEGVQFYSESTDPIFVNDSNGSVPLMTHINSLNDIRVGDQRIPISSVLPVNVHSGISSSDHKRRSSTSNSTRRPPTLNSMRPPSAPNSTRRPPPLNSIRRMPELNSMHPPSALDSANNPPIMDSTSRPSASNSTPRSSGLNNVRLPSDTDVENNHDHINITIEMKVDYVSVDSPDGSSRHSRPTVNCVMVPNPQFLPISGENMEIIRRAILPLQSSLNCLYEAVQTFNSTASAELEREHGERTLPEELDEPQSYEVKELPGKKPKSSAMDQRDVGSTSQQDSDITGVRPPAQADNGTDQDRSQDDQERSYTINDTRRNQILNVPRDINVKTLTIANYNVLKTEVMSVYSLDNLTRSPI</sequence>
<feature type="compositionally biased region" description="Polar residues" evidence="1">
    <location>
        <begin position="368"/>
        <end position="377"/>
    </location>
</feature>
<gene>
    <name evidence="2" type="ORF">CINCED_3A013140</name>
</gene>
<organism evidence="2 3">
    <name type="scientific">Cinara cedri</name>
    <dbReference type="NCBI Taxonomy" id="506608"/>
    <lineage>
        <taxon>Eukaryota</taxon>
        <taxon>Metazoa</taxon>
        <taxon>Ecdysozoa</taxon>
        <taxon>Arthropoda</taxon>
        <taxon>Hexapoda</taxon>
        <taxon>Insecta</taxon>
        <taxon>Pterygota</taxon>
        <taxon>Neoptera</taxon>
        <taxon>Paraneoptera</taxon>
        <taxon>Hemiptera</taxon>
        <taxon>Sternorrhyncha</taxon>
        <taxon>Aphidomorpha</taxon>
        <taxon>Aphidoidea</taxon>
        <taxon>Aphididae</taxon>
        <taxon>Lachninae</taxon>
        <taxon>Cinara</taxon>
    </lineage>
</organism>
<feature type="compositionally biased region" description="Basic and acidic residues" evidence="1">
    <location>
        <begin position="328"/>
        <end position="339"/>
    </location>
</feature>
<feature type="compositionally biased region" description="Polar residues" evidence="1">
    <location>
        <begin position="171"/>
        <end position="184"/>
    </location>
</feature>
<name>A0A5E4MX52_9HEMI</name>
<feature type="region of interest" description="Disordered" evidence="1">
    <location>
        <begin position="326"/>
        <end position="411"/>
    </location>
</feature>
<accession>A0A5E4MX52</accession>
<reference evidence="2 3" key="1">
    <citation type="submission" date="2019-08" db="EMBL/GenBank/DDBJ databases">
        <authorList>
            <person name="Alioto T."/>
            <person name="Alioto T."/>
            <person name="Gomez Garrido J."/>
        </authorList>
    </citation>
    <scope>NUCLEOTIDE SEQUENCE [LARGE SCALE GENOMIC DNA]</scope>
</reference>
<proteinExistence type="predicted"/>